<dbReference type="OrthoDB" id="10561243at2759"/>
<keyword evidence="3" id="KW-1185">Reference proteome</keyword>
<organism evidence="2 3">
    <name type="scientific">Trichinella zimbabwensis</name>
    <dbReference type="NCBI Taxonomy" id="268475"/>
    <lineage>
        <taxon>Eukaryota</taxon>
        <taxon>Metazoa</taxon>
        <taxon>Ecdysozoa</taxon>
        <taxon>Nematoda</taxon>
        <taxon>Enoplea</taxon>
        <taxon>Dorylaimia</taxon>
        <taxon>Trichinellida</taxon>
        <taxon>Trichinellidae</taxon>
        <taxon>Trichinella</taxon>
    </lineage>
</organism>
<reference evidence="2 3" key="1">
    <citation type="submission" date="2015-01" db="EMBL/GenBank/DDBJ databases">
        <title>Evolution of Trichinella species and genotypes.</title>
        <authorList>
            <person name="Korhonen P.K."/>
            <person name="Edoardo P."/>
            <person name="Giuseppe L.R."/>
            <person name="Gasser R.B."/>
        </authorList>
    </citation>
    <scope>NUCLEOTIDE SEQUENCE [LARGE SCALE GENOMIC DNA]</scope>
    <source>
        <strain evidence="2">ISS1029</strain>
    </source>
</reference>
<keyword evidence="1" id="KW-0812">Transmembrane</keyword>
<accession>A0A0V1I8D8</accession>
<evidence type="ECO:0000313" key="2">
    <source>
        <dbReference type="EMBL" id="KRZ19116.1"/>
    </source>
</evidence>
<evidence type="ECO:0000313" key="3">
    <source>
        <dbReference type="Proteomes" id="UP000055024"/>
    </source>
</evidence>
<gene>
    <name evidence="2" type="ORF">T11_6290</name>
</gene>
<protein>
    <submittedName>
        <fullName evidence="2">Uncharacterized protein</fullName>
    </submittedName>
</protein>
<keyword evidence="1" id="KW-1133">Transmembrane helix</keyword>
<keyword evidence="1" id="KW-0472">Membrane</keyword>
<sequence>MRPPKRSALWSAEQQLADFVADASVVPLGAGLNRTILIGPHIKTRAHREDLRSPTTPFCELTFSQCPLGQQALLKANLISRYNFPVIVTLVSAAIAFHLHVIPLQRFLMRCVNQDLFSYQIIFIMARSLKKNSTAITTLRILKLVDCILICAATQIHHLSCGTEDSVQILFQLLGISDFVNPYFDTSNTSCTSSQADVHNHACKHQRNNEPLGCYTDKRRLYPLRIFASTEVQMGSASCDSGNITRLPLPLREQRRRVQRVTWSSLPFIAQQLSSLRFMFTQEMIVNSGGEIFNFLHHRLSIRGLFSVTQAVHASSLCYDILSLIPTTEHVMQYTVKVAILRCREILENGPGSYFEVHSRRRVALLNQTSSTVISAVSNKRCAVSSDVKLLRFNE</sequence>
<comment type="caution">
    <text evidence="2">The sequence shown here is derived from an EMBL/GenBank/DDBJ whole genome shotgun (WGS) entry which is preliminary data.</text>
</comment>
<feature type="transmembrane region" description="Helical" evidence="1">
    <location>
        <begin position="82"/>
        <end position="101"/>
    </location>
</feature>
<dbReference type="Proteomes" id="UP000055024">
    <property type="component" value="Unassembled WGS sequence"/>
</dbReference>
<evidence type="ECO:0000256" key="1">
    <source>
        <dbReference type="SAM" id="Phobius"/>
    </source>
</evidence>
<dbReference type="AlphaFoldDB" id="A0A0V1I8D8"/>
<name>A0A0V1I8D8_9BILA</name>
<proteinExistence type="predicted"/>
<dbReference type="EMBL" id="JYDP01000001">
    <property type="protein sequence ID" value="KRZ19116.1"/>
    <property type="molecule type" value="Genomic_DNA"/>
</dbReference>